<keyword evidence="3" id="KW-1185">Reference proteome</keyword>
<dbReference type="InterPro" id="IPR007540">
    <property type="entry name" value="Fimbrial_CS1-type"/>
</dbReference>
<evidence type="ECO:0000313" key="2">
    <source>
        <dbReference type="EMBL" id="MEE1933092.1"/>
    </source>
</evidence>
<organism evidence="2 3">
    <name type="scientific">Pseudomonas ulcerans</name>
    <dbReference type="NCBI Taxonomy" id="3115852"/>
    <lineage>
        <taxon>Bacteria</taxon>
        <taxon>Pseudomonadati</taxon>
        <taxon>Pseudomonadota</taxon>
        <taxon>Gammaproteobacteria</taxon>
        <taxon>Pseudomonadales</taxon>
        <taxon>Pseudomonadaceae</taxon>
        <taxon>Pseudomonas</taxon>
    </lineage>
</organism>
<comment type="caution">
    <text evidence="2">The sequence shown here is derived from an EMBL/GenBank/DDBJ whole genome shotgun (WGS) entry which is preliminary data.</text>
</comment>
<accession>A0ABU7HNI4</accession>
<feature type="signal peptide" evidence="1">
    <location>
        <begin position="1"/>
        <end position="21"/>
    </location>
</feature>
<feature type="chain" id="PRO_5045217518" evidence="1">
    <location>
        <begin position="22"/>
        <end position="160"/>
    </location>
</feature>
<evidence type="ECO:0000313" key="3">
    <source>
        <dbReference type="Proteomes" id="UP001335100"/>
    </source>
</evidence>
<gene>
    <name evidence="2" type="ORF">V0R50_07655</name>
</gene>
<dbReference type="Gene3D" id="2.60.40.2040">
    <property type="entry name" value="CFA/I fimbrial subunit E, pilin domain"/>
    <property type="match status" value="1"/>
</dbReference>
<protein>
    <submittedName>
        <fullName evidence="2">CS1 type fimbrial major subunit</fullName>
    </submittedName>
</protein>
<name>A0ABU7HNI4_9PSED</name>
<proteinExistence type="predicted"/>
<keyword evidence="1" id="KW-0732">Signal</keyword>
<dbReference type="EMBL" id="JAZDQJ010000006">
    <property type="protein sequence ID" value="MEE1933092.1"/>
    <property type="molecule type" value="Genomic_DNA"/>
</dbReference>
<reference evidence="2 3" key="1">
    <citation type="submission" date="2024-01" db="EMBL/GenBank/DDBJ databases">
        <title>Unpublished Manusciprt.</title>
        <authorList>
            <person name="Duman M."/>
            <person name="Valdes E.G."/>
            <person name="Ajmi N."/>
            <person name="Altun S."/>
            <person name="Saticioglu I.B."/>
        </authorList>
    </citation>
    <scope>NUCLEOTIDE SEQUENCE [LARGE SCALE GENOMIC DNA]</scope>
    <source>
        <strain evidence="2 3">148P</strain>
    </source>
</reference>
<evidence type="ECO:0000256" key="1">
    <source>
        <dbReference type="SAM" id="SignalP"/>
    </source>
</evidence>
<dbReference type="Proteomes" id="UP001335100">
    <property type="component" value="Unassembled WGS sequence"/>
</dbReference>
<sequence length="160" mass="16760">MKYSILALPLALMMAAGSAIAADPIEKQVTITATIPTESFYVEPVGGNWMNEPQDMAWNSFQQTLQPIRKQLQVRSTTGPISAYLLNPATITSGADTIGLDVSVAGKALTLTSSEVISEEQAAPGAIVGFEVAAQTAGAGGYTPGNYLGVVNMMFETTTE</sequence>
<dbReference type="RefSeq" id="WP_330073982.1">
    <property type="nucleotide sequence ID" value="NZ_JAZDQJ010000006.1"/>
</dbReference>
<dbReference type="Pfam" id="PF04449">
    <property type="entry name" value="Fimbrial_CS1"/>
    <property type="match status" value="1"/>
</dbReference>